<dbReference type="EnsemblMetazoa" id="CJA05650a.1">
    <property type="protein sequence ID" value="CJA05650a.1"/>
    <property type="gene ID" value="WBGene00124854"/>
</dbReference>
<evidence type="ECO:0000259" key="4">
    <source>
        <dbReference type="Pfam" id="PF17919"/>
    </source>
</evidence>
<dbReference type="Gene3D" id="3.30.70.270">
    <property type="match status" value="1"/>
</dbReference>
<keyword evidence="3" id="KW-0472">Membrane</keyword>
<reference evidence="6" key="1">
    <citation type="submission" date="2010-08" db="EMBL/GenBank/DDBJ databases">
        <authorList>
            <consortium name="Caenorhabditis japonica Sequencing Consortium"/>
            <person name="Wilson R.K."/>
        </authorList>
    </citation>
    <scope>NUCLEOTIDE SEQUENCE [LARGE SCALE GENOMIC DNA]</scope>
    <source>
        <strain evidence="6">DF5081</strain>
    </source>
</reference>
<sequence>MTGFFRKFIPRFSEITEPLTLLTRKDKKFEWNAEQQAAFEKLRDALASEPVLGFPDYDAPFHIFCDASAVAQGAALMQTRPGSEKDYYAIAYASRTISDPETRWPAIQVELGAIIFALRQFRPYCYDISIIHIDGKKNTVADCLSRARENDEPAEYTELKDIIEFPVCMKVQPGTPQTNRTLVVKRNQPTSVLDITKEQDGDPDILVIKKVLQGKSSAESIPEHLSTRLALSTLAANGTVITKPSASSKRDVLYVPKHLTSLIFEAFHESLLSGGHFVEELEVEEVEVEEVEAEEKSQDRGEVETHPPAAQIDFTDLPAEAIVRMMELPAHMITSEVHPFASSHVEPIKKMDPPDSAAKRMAYYCTLDMIQAGRNRSITDARIINEARPTLKRIRRENLQTIDFWPNHADGALPYVLRNRDGRRWWAVPLFAETVADDWPDLHMVILDVFANDLGNGDRIDINDYLFGDIILITSFMALPNSRLADIVSTFDNIHRTESHRFLAVKELYLLKREFSETQVIQIPLRAPRGNVFCVARGQTLHVTALTNLFIAKGIKNEPGAKAIASLFHPQLHPGQFLKSILEDDYATILQRTNGHLNSDPTPPSVVTIKHLSRRDAEYFDAMPQPFRRFNADKSTRSPCGIRLRRIYRNFGRGLLPILTFTNLLTLLIVDLFFMLQLV</sequence>
<dbReference type="InterPro" id="IPR043128">
    <property type="entry name" value="Rev_trsase/Diguanyl_cyclase"/>
</dbReference>
<dbReference type="SUPFAM" id="SSF56672">
    <property type="entry name" value="DNA/RNA polymerases"/>
    <property type="match status" value="1"/>
</dbReference>
<dbReference type="AlphaFoldDB" id="A0A8R1DLV8"/>
<dbReference type="Proteomes" id="UP000005237">
    <property type="component" value="Unassembled WGS sequence"/>
</dbReference>
<keyword evidence="2" id="KW-0511">Multifunctional enzyme</keyword>
<evidence type="ECO:0000256" key="2">
    <source>
        <dbReference type="ARBA" id="ARBA00023268"/>
    </source>
</evidence>
<accession>A0A8R1DLV8</accession>
<dbReference type="InterPro" id="IPR043502">
    <property type="entry name" value="DNA/RNA_pol_sf"/>
</dbReference>
<dbReference type="EC" id="2.7.7.49" evidence="1"/>
<dbReference type="InterPro" id="IPR050951">
    <property type="entry name" value="Retrovirus_Pol_polyprotein"/>
</dbReference>
<keyword evidence="6" id="KW-1185">Reference proteome</keyword>
<proteinExistence type="predicted"/>
<evidence type="ECO:0000313" key="6">
    <source>
        <dbReference type="Proteomes" id="UP000005237"/>
    </source>
</evidence>
<dbReference type="PANTHER" id="PTHR37984">
    <property type="entry name" value="PROTEIN CBG26694"/>
    <property type="match status" value="1"/>
</dbReference>
<dbReference type="PANTHER" id="PTHR37984:SF5">
    <property type="entry name" value="PROTEIN NYNRIN-LIKE"/>
    <property type="match status" value="1"/>
</dbReference>
<reference evidence="5" key="2">
    <citation type="submission" date="2022-06" db="UniProtKB">
        <authorList>
            <consortium name="EnsemblMetazoa"/>
        </authorList>
    </citation>
    <scope>IDENTIFICATION</scope>
    <source>
        <strain evidence="5">DF5081</strain>
    </source>
</reference>
<evidence type="ECO:0000256" key="3">
    <source>
        <dbReference type="SAM" id="Phobius"/>
    </source>
</evidence>
<protein>
    <recommendedName>
        <fullName evidence="1">RNA-directed DNA polymerase</fullName>
        <ecNumber evidence="1">2.7.7.49</ecNumber>
    </recommendedName>
</protein>
<organism evidence="5 6">
    <name type="scientific">Caenorhabditis japonica</name>
    <dbReference type="NCBI Taxonomy" id="281687"/>
    <lineage>
        <taxon>Eukaryota</taxon>
        <taxon>Metazoa</taxon>
        <taxon>Ecdysozoa</taxon>
        <taxon>Nematoda</taxon>
        <taxon>Chromadorea</taxon>
        <taxon>Rhabditida</taxon>
        <taxon>Rhabditina</taxon>
        <taxon>Rhabditomorpha</taxon>
        <taxon>Rhabditoidea</taxon>
        <taxon>Rhabditidae</taxon>
        <taxon>Peloderinae</taxon>
        <taxon>Caenorhabditis</taxon>
    </lineage>
</organism>
<dbReference type="GO" id="GO:0003964">
    <property type="term" value="F:RNA-directed DNA polymerase activity"/>
    <property type="evidence" value="ECO:0007669"/>
    <property type="project" value="UniProtKB-EC"/>
</dbReference>
<keyword evidence="3" id="KW-1133">Transmembrane helix</keyword>
<feature type="domain" description="Reverse transcriptase/retrotransposon-derived protein RNase H-like" evidence="4">
    <location>
        <begin position="31"/>
        <end position="127"/>
    </location>
</feature>
<evidence type="ECO:0000313" key="5">
    <source>
        <dbReference type="EnsemblMetazoa" id="CJA05650a.1"/>
    </source>
</evidence>
<dbReference type="Pfam" id="PF17919">
    <property type="entry name" value="RT_RNaseH_2"/>
    <property type="match status" value="1"/>
</dbReference>
<dbReference type="FunFam" id="3.30.70.270:FF:000020">
    <property type="entry name" value="Transposon Tf2-6 polyprotein-like Protein"/>
    <property type="match status" value="1"/>
</dbReference>
<name>A0A8R1DLV8_CAEJA</name>
<feature type="transmembrane region" description="Helical" evidence="3">
    <location>
        <begin position="655"/>
        <end position="676"/>
    </location>
</feature>
<evidence type="ECO:0000256" key="1">
    <source>
        <dbReference type="ARBA" id="ARBA00012493"/>
    </source>
</evidence>
<dbReference type="InterPro" id="IPR041577">
    <property type="entry name" value="RT_RNaseH_2"/>
</dbReference>
<keyword evidence="3" id="KW-0812">Transmembrane</keyword>